<dbReference type="Pfam" id="PF18731">
    <property type="entry name" value="HEPN_Swt1"/>
    <property type="match status" value="1"/>
</dbReference>
<reference evidence="2 3" key="1">
    <citation type="submission" date="2016-04" db="EMBL/GenBank/DDBJ databases">
        <authorList>
            <person name="Evans L.H."/>
            <person name="Alamgir A."/>
            <person name="Owens N."/>
            <person name="Weber N.D."/>
            <person name="Virtaneva K."/>
            <person name="Barbian K."/>
            <person name="Babar A."/>
            <person name="Rosenke K."/>
        </authorList>
    </citation>
    <scope>NUCLEOTIDE SEQUENCE [LARGE SCALE GENOMIC DNA]</scope>
    <source>
        <strain evidence="2">NIES-2108</strain>
    </source>
</reference>
<sequence>MEEFYDSPDVICRHFSNWIDSVKQILASADMNDELNSWNKALNGTIYSDDGSLWVAMSIAKATLIGILNKLETTEIFNMPYLNHEDVLSADRMSSLYVILHCYENSVRCFIEKIFSKELGDNWWEQVANTDMLKKVERVKNKEIKNKWVYPRGGSSPLYCIDWGDLAKLIKKKEELFLPYIGDISFIDNRFAQLEDLRNIVAHHGILPSEDDFQRVFISYRDWCRQIGQYKNL</sequence>
<dbReference type="Proteomes" id="UP000252085">
    <property type="component" value="Unassembled WGS sequence"/>
</dbReference>
<evidence type="ECO:0000313" key="2">
    <source>
        <dbReference type="EMBL" id="RCJ40381.1"/>
    </source>
</evidence>
<accession>A0A367RWZ8</accession>
<dbReference type="EMBL" id="LXQE01000075">
    <property type="protein sequence ID" value="RCJ40381.1"/>
    <property type="molecule type" value="Genomic_DNA"/>
</dbReference>
<feature type="domain" description="Swt1-like HEPN" evidence="1">
    <location>
        <begin position="100"/>
        <end position="228"/>
    </location>
</feature>
<dbReference type="AlphaFoldDB" id="A0A367RWZ8"/>
<protein>
    <recommendedName>
        <fullName evidence="1">Swt1-like HEPN domain-containing protein</fullName>
    </recommendedName>
</protein>
<name>A0A367RWZ8_NOSPU</name>
<evidence type="ECO:0000259" key="1">
    <source>
        <dbReference type="Pfam" id="PF18731"/>
    </source>
</evidence>
<evidence type="ECO:0000313" key="3">
    <source>
        <dbReference type="Proteomes" id="UP000252085"/>
    </source>
</evidence>
<gene>
    <name evidence="2" type="ORF">A6769_03190</name>
</gene>
<comment type="caution">
    <text evidence="2">The sequence shown here is derived from an EMBL/GenBank/DDBJ whole genome shotgun (WGS) entry which is preliminary data.</text>
</comment>
<dbReference type="InterPro" id="IPR041650">
    <property type="entry name" value="HEPN_Swt1"/>
</dbReference>
<organism evidence="2 3">
    <name type="scientific">Nostoc punctiforme NIES-2108</name>
    <dbReference type="NCBI Taxonomy" id="1356359"/>
    <lineage>
        <taxon>Bacteria</taxon>
        <taxon>Bacillati</taxon>
        <taxon>Cyanobacteriota</taxon>
        <taxon>Cyanophyceae</taxon>
        <taxon>Nostocales</taxon>
        <taxon>Nostocaceae</taxon>
        <taxon>Nostoc</taxon>
    </lineage>
</organism>
<proteinExistence type="predicted"/>